<evidence type="ECO:0000256" key="1">
    <source>
        <dbReference type="SAM" id="MobiDB-lite"/>
    </source>
</evidence>
<organism evidence="2 3">
    <name type="scientific">Trichinella britovi</name>
    <name type="common">Parasitic roundworm</name>
    <dbReference type="NCBI Taxonomy" id="45882"/>
    <lineage>
        <taxon>Eukaryota</taxon>
        <taxon>Metazoa</taxon>
        <taxon>Ecdysozoa</taxon>
        <taxon>Nematoda</taxon>
        <taxon>Enoplea</taxon>
        <taxon>Dorylaimia</taxon>
        <taxon>Trichinellida</taxon>
        <taxon>Trichinellidae</taxon>
        <taxon>Trichinella</taxon>
    </lineage>
</organism>
<evidence type="ECO:0000313" key="3">
    <source>
        <dbReference type="Proteomes" id="UP000054653"/>
    </source>
</evidence>
<dbReference type="AlphaFoldDB" id="A0A0V1CB82"/>
<dbReference type="EMBL" id="JYDI01000284">
    <property type="protein sequence ID" value="KRY46518.1"/>
    <property type="molecule type" value="Genomic_DNA"/>
</dbReference>
<reference evidence="2 3" key="1">
    <citation type="submission" date="2015-01" db="EMBL/GenBank/DDBJ databases">
        <title>Evolution of Trichinella species and genotypes.</title>
        <authorList>
            <person name="Korhonen P.K."/>
            <person name="Edoardo P."/>
            <person name="Giuseppe L.R."/>
            <person name="Gasser R.B."/>
        </authorList>
    </citation>
    <scope>NUCLEOTIDE SEQUENCE [LARGE SCALE GENOMIC DNA]</scope>
    <source>
        <strain evidence="2">ISS120</strain>
    </source>
</reference>
<proteinExistence type="predicted"/>
<feature type="region of interest" description="Disordered" evidence="1">
    <location>
        <begin position="120"/>
        <end position="141"/>
    </location>
</feature>
<evidence type="ECO:0000313" key="2">
    <source>
        <dbReference type="EMBL" id="KRY46518.1"/>
    </source>
</evidence>
<comment type="caution">
    <text evidence="2">The sequence shown here is derived from an EMBL/GenBank/DDBJ whole genome shotgun (WGS) entry which is preliminary data.</text>
</comment>
<protein>
    <submittedName>
        <fullName evidence="2">Uncharacterized protein</fullName>
    </submittedName>
</protein>
<gene>
    <name evidence="2" type="ORF">T03_17965</name>
</gene>
<keyword evidence="3" id="KW-1185">Reference proteome</keyword>
<name>A0A0V1CB82_TRIBR</name>
<accession>A0A0V1CB82</accession>
<sequence length="141" mass="16104">MYTCKWRKWKCIKREEKKKKAEQTKQTVDAHGLNPIKSTFNGEPFETETVELRWLKMKLGGKPEVRQAVRCFCIPVAEAWNERTETNNDVVAAVLRCGSFPSVANKSKKPKLREVQAVIKGDRGGTIDQRANGNAKEKKKK</sequence>
<dbReference type="Proteomes" id="UP000054653">
    <property type="component" value="Unassembled WGS sequence"/>
</dbReference>